<evidence type="ECO:0000256" key="3">
    <source>
        <dbReference type="ARBA" id="ARBA00022490"/>
    </source>
</evidence>
<evidence type="ECO:0000259" key="8">
    <source>
        <dbReference type="PROSITE" id="PS51096"/>
    </source>
</evidence>
<dbReference type="Pfam" id="PF03610">
    <property type="entry name" value="EIIA-man"/>
    <property type="match status" value="1"/>
</dbReference>
<comment type="caution">
    <text evidence="9">The sequence shown here is derived from an EMBL/GenBank/DDBJ whole genome shotgun (WGS) entry which is preliminary data.</text>
</comment>
<feature type="domain" description="PTS EIIA type-4" evidence="8">
    <location>
        <begin position="3"/>
        <end position="134"/>
    </location>
</feature>
<keyword evidence="10" id="KW-1185">Reference proteome</keyword>
<proteinExistence type="predicted"/>
<keyword evidence="6" id="KW-0598">Phosphotransferase system</keyword>
<dbReference type="SUPFAM" id="SSF53062">
    <property type="entry name" value="PTS system fructose IIA component-like"/>
    <property type="match status" value="1"/>
</dbReference>
<evidence type="ECO:0000256" key="7">
    <source>
        <dbReference type="ARBA" id="ARBA00022777"/>
    </source>
</evidence>
<dbReference type="InterPro" id="IPR036662">
    <property type="entry name" value="PTS_EIIA_man-typ_sf"/>
</dbReference>
<dbReference type="PROSITE" id="PS51096">
    <property type="entry name" value="PTS_EIIA_TYPE_4"/>
    <property type="match status" value="1"/>
</dbReference>
<dbReference type="EMBL" id="JBHUMO010000015">
    <property type="protein sequence ID" value="MFD2728402.1"/>
    <property type="molecule type" value="Genomic_DNA"/>
</dbReference>
<reference evidence="10" key="1">
    <citation type="journal article" date="2019" name="Int. J. Syst. Evol. Microbiol.">
        <title>The Global Catalogue of Microorganisms (GCM) 10K type strain sequencing project: providing services to taxonomists for standard genome sequencing and annotation.</title>
        <authorList>
            <consortium name="The Broad Institute Genomics Platform"/>
            <consortium name="The Broad Institute Genome Sequencing Center for Infectious Disease"/>
            <person name="Wu L."/>
            <person name="Ma J."/>
        </authorList>
    </citation>
    <scope>NUCLEOTIDE SEQUENCE [LARGE SCALE GENOMIC DNA]</scope>
    <source>
        <strain evidence="10">TISTR 932</strain>
    </source>
</reference>
<protein>
    <submittedName>
        <fullName evidence="9">PTS sugar transporter subunit IIA</fullName>
    </submittedName>
</protein>
<evidence type="ECO:0000313" key="9">
    <source>
        <dbReference type="EMBL" id="MFD2728402.1"/>
    </source>
</evidence>
<name>A0ABW5THJ2_9ENTE</name>
<dbReference type="Gene3D" id="3.40.50.510">
    <property type="entry name" value="Phosphotransferase system, mannose-type IIA component"/>
    <property type="match status" value="1"/>
</dbReference>
<dbReference type="PANTHER" id="PTHR33799">
    <property type="entry name" value="PTS PERMEASE-RELATED-RELATED"/>
    <property type="match status" value="1"/>
</dbReference>
<sequence length="138" mass="15088">MEKTVYFLISHNEFAKGLKKALEMIAGEQSNVYAFGLMPGDHPDNIVKKMEHCMTDDIDHVVILGDLAGGSVCNAALKLTVNPKVTLIAGVNLPLAMEIIIAKANTPATISPILEQAKNEMKMITVQQLKAETMEDFF</sequence>
<evidence type="ECO:0000256" key="6">
    <source>
        <dbReference type="ARBA" id="ARBA00022683"/>
    </source>
</evidence>
<evidence type="ECO:0000256" key="1">
    <source>
        <dbReference type="ARBA" id="ARBA00004496"/>
    </source>
</evidence>
<organism evidence="9 10">
    <name type="scientific">Enterococcus camelliae</name>
    <dbReference type="NCBI Taxonomy" id="453959"/>
    <lineage>
        <taxon>Bacteria</taxon>
        <taxon>Bacillati</taxon>
        <taxon>Bacillota</taxon>
        <taxon>Bacilli</taxon>
        <taxon>Lactobacillales</taxon>
        <taxon>Enterococcaceae</taxon>
        <taxon>Enterococcus</taxon>
    </lineage>
</organism>
<evidence type="ECO:0000256" key="2">
    <source>
        <dbReference type="ARBA" id="ARBA00022448"/>
    </source>
</evidence>
<keyword evidence="5" id="KW-0808">Transferase</keyword>
<dbReference type="PANTHER" id="PTHR33799:SF1">
    <property type="entry name" value="PTS SYSTEM MANNOSE-SPECIFIC EIIAB COMPONENT-RELATED"/>
    <property type="match status" value="1"/>
</dbReference>
<dbReference type="Proteomes" id="UP001597427">
    <property type="component" value="Unassembled WGS sequence"/>
</dbReference>
<comment type="subcellular location">
    <subcellularLocation>
        <location evidence="1">Cytoplasm</location>
    </subcellularLocation>
</comment>
<keyword evidence="2" id="KW-0813">Transport</keyword>
<evidence type="ECO:0000256" key="5">
    <source>
        <dbReference type="ARBA" id="ARBA00022679"/>
    </source>
</evidence>
<gene>
    <name evidence="9" type="ORF">ACFSR0_02980</name>
</gene>
<dbReference type="CDD" id="cd00006">
    <property type="entry name" value="PTS_IIA_man"/>
    <property type="match status" value="1"/>
</dbReference>
<dbReference type="RefSeq" id="WP_379979764.1">
    <property type="nucleotide sequence ID" value="NZ_JBHUMO010000015.1"/>
</dbReference>
<keyword evidence="3" id="KW-0963">Cytoplasm</keyword>
<keyword evidence="7" id="KW-0418">Kinase</keyword>
<accession>A0ABW5THJ2</accession>
<dbReference type="InterPro" id="IPR051471">
    <property type="entry name" value="Bacterial_PTS_sugar_comp"/>
</dbReference>
<evidence type="ECO:0000256" key="4">
    <source>
        <dbReference type="ARBA" id="ARBA00022597"/>
    </source>
</evidence>
<dbReference type="InterPro" id="IPR004701">
    <property type="entry name" value="PTS_EIIA_man-typ"/>
</dbReference>
<dbReference type="InterPro" id="IPR033887">
    <property type="entry name" value="PTS_IIA_man"/>
</dbReference>
<evidence type="ECO:0000313" key="10">
    <source>
        <dbReference type="Proteomes" id="UP001597427"/>
    </source>
</evidence>
<keyword evidence="4 9" id="KW-0762">Sugar transport</keyword>